<evidence type="ECO:0000256" key="1">
    <source>
        <dbReference type="SAM" id="MobiDB-lite"/>
    </source>
</evidence>
<name>A0A8S0UGX0_OLEEU</name>
<sequence length="250" mass="28627">MLTEMVTQKTYDLPNTSNISPPPKNKIINIKDILEHSPTRKPFWIKGKIELKTGTQSLWYMACDTCGWISFAQLIEMYFCNYCKYMHARAISRARCNVQLSDNTGTITASLFGDVAENFFKLPAEKLMKVSIMPEHFINAQDSSYAIEDHFIYMKFGNPDPKTNQPRFDVIYVLNNNSAHAQRSASLFPYQAKEKNISYCTNVPNARRSLVFEKENIEQLKKQKMATSSEPNVQNDDADLLDNSADPKKN</sequence>
<evidence type="ECO:0000313" key="4">
    <source>
        <dbReference type="Proteomes" id="UP000594638"/>
    </source>
</evidence>
<organism evidence="3 4">
    <name type="scientific">Olea europaea subsp. europaea</name>
    <dbReference type="NCBI Taxonomy" id="158383"/>
    <lineage>
        <taxon>Eukaryota</taxon>
        <taxon>Viridiplantae</taxon>
        <taxon>Streptophyta</taxon>
        <taxon>Embryophyta</taxon>
        <taxon>Tracheophyta</taxon>
        <taxon>Spermatophyta</taxon>
        <taxon>Magnoliopsida</taxon>
        <taxon>eudicotyledons</taxon>
        <taxon>Gunneridae</taxon>
        <taxon>Pentapetalae</taxon>
        <taxon>asterids</taxon>
        <taxon>lamiids</taxon>
        <taxon>Lamiales</taxon>
        <taxon>Oleaceae</taxon>
        <taxon>Oleeae</taxon>
        <taxon>Olea</taxon>
    </lineage>
</organism>
<dbReference type="SUPFAM" id="SSF50249">
    <property type="entry name" value="Nucleic acid-binding proteins"/>
    <property type="match status" value="1"/>
</dbReference>
<dbReference type="Proteomes" id="UP000594638">
    <property type="component" value="Unassembled WGS sequence"/>
</dbReference>
<evidence type="ECO:0000313" key="3">
    <source>
        <dbReference type="EMBL" id="CAA3017913.1"/>
    </source>
</evidence>
<dbReference type="AlphaFoldDB" id="A0A8S0UGX0"/>
<feature type="region of interest" description="Disordered" evidence="1">
    <location>
        <begin position="222"/>
        <end position="250"/>
    </location>
</feature>
<dbReference type="InterPro" id="IPR012340">
    <property type="entry name" value="NA-bd_OB-fold"/>
</dbReference>
<protein>
    <recommendedName>
        <fullName evidence="2">Replication factor A C-terminal domain-containing protein</fullName>
    </recommendedName>
</protein>
<dbReference type="Pfam" id="PF08646">
    <property type="entry name" value="Rep_fac-A_C"/>
    <property type="match status" value="1"/>
</dbReference>
<proteinExistence type="predicted"/>
<reference evidence="3 4" key="1">
    <citation type="submission" date="2019-12" db="EMBL/GenBank/DDBJ databases">
        <authorList>
            <person name="Alioto T."/>
            <person name="Alioto T."/>
            <person name="Gomez Garrido J."/>
        </authorList>
    </citation>
    <scope>NUCLEOTIDE SEQUENCE [LARGE SCALE GENOMIC DNA]</scope>
</reference>
<dbReference type="EMBL" id="CACTIH010007760">
    <property type="protein sequence ID" value="CAA3017913.1"/>
    <property type="molecule type" value="Genomic_DNA"/>
</dbReference>
<comment type="caution">
    <text evidence="3">The sequence shown here is derived from an EMBL/GenBank/DDBJ whole genome shotgun (WGS) entry which is preliminary data.</text>
</comment>
<dbReference type="Gene3D" id="2.40.50.140">
    <property type="entry name" value="Nucleic acid-binding proteins"/>
    <property type="match status" value="1"/>
</dbReference>
<gene>
    <name evidence="3" type="ORF">OLEA9_A024488</name>
</gene>
<dbReference type="InterPro" id="IPR013955">
    <property type="entry name" value="Rep_factor-A_C"/>
</dbReference>
<evidence type="ECO:0000259" key="2">
    <source>
        <dbReference type="Pfam" id="PF08646"/>
    </source>
</evidence>
<keyword evidence="4" id="KW-1185">Reference proteome</keyword>
<feature type="compositionally biased region" description="Polar residues" evidence="1">
    <location>
        <begin position="225"/>
        <end position="234"/>
    </location>
</feature>
<feature type="domain" description="Replication factor A C-terminal" evidence="2">
    <location>
        <begin position="55"/>
        <end position="140"/>
    </location>
</feature>
<accession>A0A8S0UGX0</accession>
<dbReference type="OrthoDB" id="1740937at2759"/>
<dbReference type="Gramene" id="OE9A024488T1">
    <property type="protein sequence ID" value="OE9A024488C1"/>
    <property type="gene ID" value="OE9A024488"/>
</dbReference>